<dbReference type="Proteomes" id="UP000095192">
    <property type="component" value="Unassembled WGS sequence"/>
</dbReference>
<evidence type="ECO:0000256" key="1">
    <source>
        <dbReference type="SAM" id="MobiDB-lite"/>
    </source>
</evidence>
<feature type="compositionally biased region" description="Low complexity" evidence="1">
    <location>
        <begin position="79"/>
        <end position="90"/>
    </location>
</feature>
<protein>
    <submittedName>
        <fullName evidence="3">Uncharacterized protein</fullName>
    </submittedName>
</protein>
<accession>A0A1D3D9Q0</accession>
<feature type="signal peptide" evidence="2">
    <location>
        <begin position="1"/>
        <end position="24"/>
    </location>
</feature>
<gene>
    <name evidence="3" type="ORF">cyc_03622</name>
</gene>
<dbReference type="VEuPathDB" id="ToxoDB:cyc_03622"/>
<keyword evidence="2" id="KW-0732">Signal</keyword>
<feature type="region of interest" description="Disordered" evidence="1">
    <location>
        <begin position="140"/>
        <end position="168"/>
    </location>
</feature>
<evidence type="ECO:0000313" key="4">
    <source>
        <dbReference type="Proteomes" id="UP000095192"/>
    </source>
</evidence>
<feature type="compositionally biased region" description="Low complexity" evidence="1">
    <location>
        <begin position="58"/>
        <end position="70"/>
    </location>
</feature>
<comment type="caution">
    <text evidence="3">The sequence shown here is derived from an EMBL/GenBank/DDBJ whole genome shotgun (WGS) entry which is preliminary data.</text>
</comment>
<dbReference type="AlphaFoldDB" id="A0A1D3D9Q0"/>
<dbReference type="EMBL" id="JROU02000173">
    <property type="protein sequence ID" value="OEH80184.1"/>
    <property type="molecule type" value="Genomic_DNA"/>
</dbReference>
<reference evidence="3 4" key="1">
    <citation type="journal article" date="2016" name="BMC Genomics">
        <title>Comparative genomics reveals Cyclospora cayetanensis possesses coccidia-like metabolism and invasion components but unique surface antigens.</title>
        <authorList>
            <person name="Liu S."/>
            <person name="Wang L."/>
            <person name="Zheng H."/>
            <person name="Xu Z."/>
            <person name="Roellig D.M."/>
            <person name="Li N."/>
            <person name="Frace M.A."/>
            <person name="Tang K."/>
            <person name="Arrowood M.J."/>
            <person name="Moss D.M."/>
            <person name="Zhang L."/>
            <person name="Feng Y."/>
            <person name="Xiao L."/>
        </authorList>
    </citation>
    <scope>NUCLEOTIDE SEQUENCE [LARGE SCALE GENOMIC DNA]</scope>
    <source>
        <strain evidence="3 4">CHN_HEN01</strain>
    </source>
</reference>
<name>A0A1D3D9Q0_9EIME</name>
<sequence>MGRHASFSLFVLLLFACAHHRCCGLVRQQPRLLTQFQPPDTASSTLPPLQATLRSRTSSSHNQDSLSSSSVLRKNPPWQLQQQGQQGQQQKCPKEGRLAAGTPDATRAATAAGAGATAASEETTLLSSFFGSRKASTSVQCEPPLLQEAAGRETKGASKRKPRARTGLHGEAIRDLLQKQQQNPEQHIQGPRKIECAECGAQLFVAKGRENRFLTRETCCAGCGSLKFLLKP</sequence>
<organism evidence="3 4">
    <name type="scientific">Cyclospora cayetanensis</name>
    <dbReference type="NCBI Taxonomy" id="88456"/>
    <lineage>
        <taxon>Eukaryota</taxon>
        <taxon>Sar</taxon>
        <taxon>Alveolata</taxon>
        <taxon>Apicomplexa</taxon>
        <taxon>Conoidasida</taxon>
        <taxon>Coccidia</taxon>
        <taxon>Eucoccidiorida</taxon>
        <taxon>Eimeriorina</taxon>
        <taxon>Eimeriidae</taxon>
        <taxon>Cyclospora</taxon>
    </lineage>
</organism>
<feature type="compositionally biased region" description="Low complexity" evidence="1">
    <location>
        <begin position="99"/>
        <end position="118"/>
    </location>
</feature>
<feature type="region of interest" description="Disordered" evidence="1">
    <location>
        <begin position="53"/>
        <end position="118"/>
    </location>
</feature>
<keyword evidence="4" id="KW-1185">Reference proteome</keyword>
<feature type="chain" id="PRO_5008914266" evidence="2">
    <location>
        <begin position="25"/>
        <end position="232"/>
    </location>
</feature>
<evidence type="ECO:0000313" key="3">
    <source>
        <dbReference type="EMBL" id="OEH80184.1"/>
    </source>
</evidence>
<feature type="compositionally biased region" description="Basic residues" evidence="1">
    <location>
        <begin position="157"/>
        <end position="166"/>
    </location>
</feature>
<evidence type="ECO:0000256" key="2">
    <source>
        <dbReference type="SAM" id="SignalP"/>
    </source>
</evidence>
<dbReference type="InParanoid" id="A0A1D3D9Q0"/>
<dbReference type="PROSITE" id="PS51257">
    <property type="entry name" value="PROKAR_LIPOPROTEIN"/>
    <property type="match status" value="1"/>
</dbReference>
<proteinExistence type="predicted"/>